<dbReference type="AlphaFoldDB" id="A0A5C6UC89"/>
<evidence type="ECO:0000313" key="4">
    <source>
        <dbReference type="Proteomes" id="UP000321250"/>
    </source>
</evidence>
<proteinExistence type="predicted"/>
<feature type="domain" description="PepSY" evidence="2">
    <location>
        <begin position="68"/>
        <end position="121"/>
    </location>
</feature>
<feature type="transmembrane region" description="Helical" evidence="1">
    <location>
        <begin position="148"/>
        <end position="169"/>
    </location>
</feature>
<dbReference type="OrthoDB" id="9791166at2"/>
<feature type="transmembrane region" description="Helical" evidence="1">
    <location>
        <begin position="21"/>
        <end position="45"/>
    </location>
</feature>
<feature type="transmembrane region" description="Helical" evidence="1">
    <location>
        <begin position="392"/>
        <end position="418"/>
    </location>
</feature>
<reference evidence="3 4" key="1">
    <citation type="journal article" date="2013" name="Antonie Van Leeuwenhoek">
        <title>Sphingomonas ginsenosidivorax sp. nov., with the ability to transform ginsenosides.</title>
        <authorList>
            <person name="Jin X.F."/>
            <person name="Kim J.K."/>
            <person name="Liu Q.M."/>
            <person name="Kang M.S."/>
            <person name="He D."/>
            <person name="Jin F.X."/>
            <person name="Kim S.C."/>
            <person name="Im W.T."/>
        </authorList>
    </citation>
    <scope>NUCLEOTIDE SEQUENCE [LARGE SCALE GENOMIC DNA]</scope>
    <source>
        <strain evidence="3 4">KHI67</strain>
    </source>
</reference>
<dbReference type="RefSeq" id="WP_147078940.1">
    <property type="nucleotide sequence ID" value="NZ_VOQR01000001.1"/>
</dbReference>
<sequence>MDIVTRAKGAGASWYNAVWRWHFYAGLFCMPFVLWLSVTGTIYLWKPQIEAWQERTYDALPIGTRARPDRIVATALAAVPGARLSKYQLPETPRQAVRVLVARDGVETRVYVDPYRLRVLGLLREDARLMKTISALHGTLLAGAPGSWLVEIAACWTITMLLTGLYLWWPRGRRGLGGILYPRWRSGRRLFWRDAHAVAGIWVSVAAVFLIATGLPWANAWSGYLAAVRTATGTTDGPIDWKVAGRADAHAQHRGMAMPAAVPANLDAIVATADRLSLAAPALIAPSGVDRWTVSSDSANRPQRSRVTLDAATGRILDRRDFAQRQWIDRAVGYGIAIHEGAFFGLANQILGTLVTALLTTLSVSGAVMWWRRRRPGTLGAPPRFGRPRYGWSLAGAIAALGVAMPLFGATLLGVLAIDRLARVHRA</sequence>
<keyword evidence="1" id="KW-1133">Transmembrane helix</keyword>
<evidence type="ECO:0000259" key="2">
    <source>
        <dbReference type="Pfam" id="PF03413"/>
    </source>
</evidence>
<evidence type="ECO:0000313" key="3">
    <source>
        <dbReference type="EMBL" id="TXC69568.1"/>
    </source>
</evidence>
<name>A0A5C6UC89_9SPHN</name>
<organism evidence="3 4">
    <name type="scientific">Sphingomonas ginsenosidivorax</name>
    <dbReference type="NCBI Taxonomy" id="862135"/>
    <lineage>
        <taxon>Bacteria</taxon>
        <taxon>Pseudomonadati</taxon>
        <taxon>Pseudomonadota</taxon>
        <taxon>Alphaproteobacteria</taxon>
        <taxon>Sphingomonadales</taxon>
        <taxon>Sphingomonadaceae</taxon>
        <taxon>Sphingomonas</taxon>
    </lineage>
</organism>
<dbReference type="InterPro" id="IPR025711">
    <property type="entry name" value="PepSY"/>
</dbReference>
<keyword evidence="1" id="KW-0812">Transmembrane</keyword>
<dbReference type="Proteomes" id="UP000321250">
    <property type="component" value="Unassembled WGS sequence"/>
</dbReference>
<accession>A0A5C6UC89</accession>
<dbReference type="EMBL" id="VOQR01000001">
    <property type="protein sequence ID" value="TXC69568.1"/>
    <property type="molecule type" value="Genomic_DNA"/>
</dbReference>
<protein>
    <submittedName>
        <fullName evidence="3">PepSY domain-containing protein</fullName>
    </submittedName>
</protein>
<evidence type="ECO:0000256" key="1">
    <source>
        <dbReference type="SAM" id="Phobius"/>
    </source>
</evidence>
<gene>
    <name evidence="3" type="ORF">FSB78_00240</name>
</gene>
<dbReference type="Pfam" id="PF03929">
    <property type="entry name" value="PepSY_TM"/>
    <property type="match status" value="1"/>
</dbReference>
<dbReference type="InterPro" id="IPR005625">
    <property type="entry name" value="PepSY-ass_TM"/>
</dbReference>
<feature type="transmembrane region" description="Helical" evidence="1">
    <location>
        <begin position="350"/>
        <end position="371"/>
    </location>
</feature>
<feature type="transmembrane region" description="Helical" evidence="1">
    <location>
        <begin position="190"/>
        <end position="212"/>
    </location>
</feature>
<comment type="caution">
    <text evidence="3">The sequence shown here is derived from an EMBL/GenBank/DDBJ whole genome shotgun (WGS) entry which is preliminary data.</text>
</comment>
<dbReference type="PANTHER" id="PTHR34219:SF1">
    <property type="entry name" value="PEPSY DOMAIN-CONTAINING PROTEIN"/>
    <property type="match status" value="1"/>
</dbReference>
<dbReference type="PANTHER" id="PTHR34219">
    <property type="entry name" value="IRON-REGULATED INNER MEMBRANE PROTEIN-RELATED"/>
    <property type="match status" value="1"/>
</dbReference>
<dbReference type="Pfam" id="PF03413">
    <property type="entry name" value="PepSY"/>
    <property type="match status" value="1"/>
</dbReference>
<keyword evidence="4" id="KW-1185">Reference proteome</keyword>
<keyword evidence="1" id="KW-0472">Membrane</keyword>